<reference evidence="1 2" key="1">
    <citation type="journal article" date="2018" name="Front. Plant Sci.">
        <title>Red Clover (Trifolium pratense) and Zigzag Clover (T. medium) - A Picture of Genomic Similarities and Differences.</title>
        <authorList>
            <person name="Dluhosova J."/>
            <person name="Istvanek J."/>
            <person name="Nedelnik J."/>
            <person name="Repkova J."/>
        </authorList>
    </citation>
    <scope>NUCLEOTIDE SEQUENCE [LARGE SCALE GENOMIC DNA]</scope>
    <source>
        <strain evidence="2">cv. 10/8</strain>
        <tissue evidence="1">Leaf</tissue>
    </source>
</reference>
<comment type="caution">
    <text evidence="1">The sequence shown here is derived from an EMBL/GenBank/DDBJ whole genome shotgun (WGS) entry which is preliminary data.</text>
</comment>
<keyword evidence="2" id="KW-1185">Reference proteome</keyword>
<accession>A0A392UPH4</accession>
<dbReference type="AlphaFoldDB" id="A0A392UPH4"/>
<proteinExistence type="predicted"/>
<evidence type="ECO:0000313" key="1">
    <source>
        <dbReference type="EMBL" id="MCI75471.1"/>
    </source>
</evidence>
<evidence type="ECO:0000313" key="2">
    <source>
        <dbReference type="Proteomes" id="UP000265520"/>
    </source>
</evidence>
<dbReference type="Proteomes" id="UP000265520">
    <property type="component" value="Unassembled WGS sequence"/>
</dbReference>
<dbReference type="EMBL" id="LXQA010883530">
    <property type="protein sequence ID" value="MCI75471.1"/>
    <property type="molecule type" value="Genomic_DNA"/>
</dbReference>
<name>A0A392UPH4_9FABA</name>
<organism evidence="1 2">
    <name type="scientific">Trifolium medium</name>
    <dbReference type="NCBI Taxonomy" id="97028"/>
    <lineage>
        <taxon>Eukaryota</taxon>
        <taxon>Viridiplantae</taxon>
        <taxon>Streptophyta</taxon>
        <taxon>Embryophyta</taxon>
        <taxon>Tracheophyta</taxon>
        <taxon>Spermatophyta</taxon>
        <taxon>Magnoliopsida</taxon>
        <taxon>eudicotyledons</taxon>
        <taxon>Gunneridae</taxon>
        <taxon>Pentapetalae</taxon>
        <taxon>rosids</taxon>
        <taxon>fabids</taxon>
        <taxon>Fabales</taxon>
        <taxon>Fabaceae</taxon>
        <taxon>Papilionoideae</taxon>
        <taxon>50 kb inversion clade</taxon>
        <taxon>NPAAA clade</taxon>
        <taxon>Hologalegina</taxon>
        <taxon>IRL clade</taxon>
        <taxon>Trifolieae</taxon>
        <taxon>Trifolium</taxon>
    </lineage>
</organism>
<sequence>AEEEMAGLDLTSHGGMAYEYHDEIGEHSKKHAIEV</sequence>
<feature type="non-terminal residue" evidence="1">
    <location>
        <position position="1"/>
    </location>
</feature>
<protein>
    <submittedName>
        <fullName evidence="1">Ammonium transporter 1 member</fullName>
    </submittedName>
</protein>